<sequence>MYARVVVFLFRILLEISDLNSSTIHICRGTRYWIPPDNFALNHLSQCRRTRSDWKGASNFVPGLDGVVDYAGMPAKG</sequence>
<accession>A0A834U9W5</accession>
<comment type="caution">
    <text evidence="2">The sequence shown here is derived from an EMBL/GenBank/DDBJ whole genome shotgun (WGS) entry which is preliminary data.</text>
</comment>
<proteinExistence type="predicted"/>
<feature type="chain" id="PRO_5032322576" description="Secreted protein" evidence="1">
    <location>
        <begin position="22"/>
        <end position="77"/>
    </location>
</feature>
<gene>
    <name evidence="2" type="ORF">H0235_007762</name>
</gene>
<keyword evidence="1" id="KW-0732">Signal</keyword>
<feature type="signal peptide" evidence="1">
    <location>
        <begin position="1"/>
        <end position="21"/>
    </location>
</feature>
<dbReference type="AlphaFoldDB" id="A0A834U9W5"/>
<evidence type="ECO:0008006" key="4">
    <source>
        <dbReference type="Google" id="ProtNLM"/>
    </source>
</evidence>
<dbReference type="EMBL" id="JACSDY010000006">
    <property type="protein sequence ID" value="KAF7425324.1"/>
    <property type="molecule type" value="Genomic_DNA"/>
</dbReference>
<reference evidence="2" key="1">
    <citation type="journal article" date="2020" name="G3 (Bethesda)">
        <title>High-Quality Assemblies for Three Invasive Social Wasps from the &lt;i&gt;Vespula&lt;/i&gt; Genus.</title>
        <authorList>
            <person name="Harrop T.W.R."/>
            <person name="Guhlin J."/>
            <person name="McLaughlin G.M."/>
            <person name="Permina E."/>
            <person name="Stockwell P."/>
            <person name="Gilligan J."/>
            <person name="Le Lec M.F."/>
            <person name="Gruber M.A.M."/>
            <person name="Quinn O."/>
            <person name="Lovegrove M."/>
            <person name="Duncan E.J."/>
            <person name="Remnant E.J."/>
            <person name="Van Eeckhoven J."/>
            <person name="Graham B."/>
            <person name="Knapp R.A."/>
            <person name="Langford K.W."/>
            <person name="Kronenberg Z."/>
            <person name="Press M.O."/>
            <person name="Eacker S.M."/>
            <person name="Wilson-Rankin E.E."/>
            <person name="Purcell J."/>
            <person name="Lester P.J."/>
            <person name="Dearden P.K."/>
        </authorList>
    </citation>
    <scope>NUCLEOTIDE SEQUENCE</scope>
    <source>
        <strain evidence="2">Volc-1</strain>
    </source>
</reference>
<name>A0A834U9W5_VESPE</name>
<organism evidence="2 3">
    <name type="scientific">Vespula pensylvanica</name>
    <name type="common">Western yellow jacket</name>
    <name type="synonym">Wasp</name>
    <dbReference type="NCBI Taxonomy" id="30213"/>
    <lineage>
        <taxon>Eukaryota</taxon>
        <taxon>Metazoa</taxon>
        <taxon>Ecdysozoa</taxon>
        <taxon>Arthropoda</taxon>
        <taxon>Hexapoda</taxon>
        <taxon>Insecta</taxon>
        <taxon>Pterygota</taxon>
        <taxon>Neoptera</taxon>
        <taxon>Endopterygota</taxon>
        <taxon>Hymenoptera</taxon>
        <taxon>Apocrita</taxon>
        <taxon>Aculeata</taxon>
        <taxon>Vespoidea</taxon>
        <taxon>Vespidae</taxon>
        <taxon>Vespinae</taxon>
        <taxon>Vespula</taxon>
    </lineage>
</organism>
<protein>
    <recommendedName>
        <fullName evidence="4">Secreted protein</fullName>
    </recommendedName>
</protein>
<evidence type="ECO:0000313" key="3">
    <source>
        <dbReference type="Proteomes" id="UP000600918"/>
    </source>
</evidence>
<evidence type="ECO:0000313" key="2">
    <source>
        <dbReference type="EMBL" id="KAF7425324.1"/>
    </source>
</evidence>
<evidence type="ECO:0000256" key="1">
    <source>
        <dbReference type="SAM" id="SignalP"/>
    </source>
</evidence>
<keyword evidence="3" id="KW-1185">Reference proteome</keyword>
<dbReference type="Proteomes" id="UP000600918">
    <property type="component" value="Unassembled WGS sequence"/>
</dbReference>